<dbReference type="SMART" id="SM00361">
    <property type="entry name" value="RRM_1"/>
    <property type="match status" value="1"/>
</dbReference>
<evidence type="ECO:0000259" key="11">
    <source>
        <dbReference type="PROSITE" id="PS50103"/>
    </source>
</evidence>
<evidence type="ECO:0000256" key="4">
    <source>
        <dbReference type="ARBA" id="ARBA00022833"/>
    </source>
</evidence>
<feature type="domain" description="RRM" evidence="10">
    <location>
        <begin position="214"/>
        <end position="304"/>
    </location>
</feature>
<gene>
    <name evidence="12" type="ORF">PYX00_006191</name>
</gene>
<feature type="domain" description="C3H1-type" evidence="11">
    <location>
        <begin position="292"/>
        <end position="319"/>
    </location>
</feature>
<name>A0AAW2HUJ7_9NEOP</name>
<dbReference type="EMBL" id="JARGDH010000003">
    <property type="protein sequence ID" value="KAL0273554.1"/>
    <property type="molecule type" value="Genomic_DNA"/>
</dbReference>
<proteinExistence type="predicted"/>
<feature type="zinc finger region" description="C3H1-type" evidence="7">
    <location>
        <begin position="292"/>
        <end position="319"/>
    </location>
</feature>
<dbReference type="SUPFAM" id="SSF90229">
    <property type="entry name" value="CCCH zinc finger"/>
    <property type="match status" value="1"/>
</dbReference>
<dbReference type="GO" id="GO:0008270">
    <property type="term" value="F:zinc ion binding"/>
    <property type="evidence" value="ECO:0007669"/>
    <property type="project" value="UniProtKB-KW"/>
</dbReference>
<dbReference type="PROSITE" id="PS50103">
    <property type="entry name" value="ZF_C3H1"/>
    <property type="match status" value="2"/>
</dbReference>
<accession>A0AAW2HUJ7</accession>
<feature type="coiled-coil region" evidence="8">
    <location>
        <begin position="22"/>
        <end position="142"/>
    </location>
</feature>
<protein>
    <submittedName>
        <fullName evidence="12">Uncharacterized protein</fullName>
    </submittedName>
</protein>
<keyword evidence="1 7" id="KW-0479">Metal-binding</keyword>
<evidence type="ECO:0000256" key="3">
    <source>
        <dbReference type="ARBA" id="ARBA00022771"/>
    </source>
</evidence>
<keyword evidence="8" id="KW-0175">Coiled coil</keyword>
<dbReference type="CDD" id="cd12540">
    <property type="entry name" value="RRM_U2AFBPL"/>
    <property type="match status" value="1"/>
</dbReference>
<dbReference type="AlphaFoldDB" id="A0AAW2HUJ7"/>
<evidence type="ECO:0000256" key="5">
    <source>
        <dbReference type="ARBA" id="ARBA00022884"/>
    </source>
</evidence>
<dbReference type="PANTHER" id="PTHR12620">
    <property type="entry name" value="U2 SNRNP AUXILIARY FACTOR, SMALL SUBUNIT"/>
    <property type="match status" value="1"/>
</dbReference>
<feature type="compositionally biased region" description="Basic residues" evidence="9">
    <location>
        <begin position="372"/>
        <end position="397"/>
    </location>
</feature>
<dbReference type="PROSITE" id="PS50102">
    <property type="entry name" value="RRM"/>
    <property type="match status" value="1"/>
</dbReference>
<dbReference type="GO" id="GO:0000398">
    <property type="term" value="P:mRNA splicing, via spliceosome"/>
    <property type="evidence" value="ECO:0007669"/>
    <property type="project" value="InterPro"/>
</dbReference>
<keyword evidence="5 6" id="KW-0694">RNA-binding</keyword>
<evidence type="ECO:0000256" key="7">
    <source>
        <dbReference type="PROSITE-ProRule" id="PRU00723"/>
    </source>
</evidence>
<evidence type="ECO:0000256" key="2">
    <source>
        <dbReference type="ARBA" id="ARBA00022737"/>
    </source>
</evidence>
<feature type="domain" description="C3H1-type" evidence="11">
    <location>
        <begin position="164"/>
        <end position="192"/>
    </location>
</feature>
<reference evidence="12" key="1">
    <citation type="journal article" date="2024" name="Gigascience">
        <title>Chromosome-level genome of the poultry shaft louse Menopon gallinae provides insight into the host-switching and adaptive evolution of parasitic lice.</title>
        <authorList>
            <person name="Xu Y."/>
            <person name="Ma L."/>
            <person name="Liu S."/>
            <person name="Liang Y."/>
            <person name="Liu Q."/>
            <person name="He Z."/>
            <person name="Tian L."/>
            <person name="Duan Y."/>
            <person name="Cai W."/>
            <person name="Li H."/>
            <person name="Song F."/>
        </authorList>
    </citation>
    <scope>NUCLEOTIDE SEQUENCE</scope>
    <source>
        <strain evidence="12">Cailab_2023a</strain>
    </source>
</reference>
<dbReference type="Gene3D" id="3.30.70.330">
    <property type="match status" value="1"/>
</dbReference>
<dbReference type="GO" id="GO:0089701">
    <property type="term" value="C:U2AF complex"/>
    <property type="evidence" value="ECO:0007669"/>
    <property type="project" value="InterPro"/>
</dbReference>
<dbReference type="InterPro" id="IPR012677">
    <property type="entry name" value="Nucleotide-bd_a/b_plait_sf"/>
</dbReference>
<sequence>MTDIPATRTHREWRRMAKKMRRKRIRQRLAEVRNAEQRKREKSPTYLTELAKKKLLEEYELEEYEKERKERHEKWLKAEEEAQRLWREQQRIKELAKEEKMRELERIRSEWEAEQQKVKKRKEEMERLKEEEEKRKQRTLERVNDFIVNGGEVPEELMAIRETNSGKELCSFFSKVGSCRFGPQCSRNHQYPSISKVLLFSNFYSHFTLDQSHSSEYDTDIGLEFEDSDMYLHFTEFYKDVAPELKKYGTVKMIKVCCNTESHLRGNVYVEYSSLRDALVAYQKFHGRWYGDWGRAVCGDFARRRCPKGKSCNFLHVFRNPRNEYPIEWNRVKNTNSHSPTDSFNGGSPDRDRSFRWSETPVRRVPESDRNGHRHRSRSRERRERRSHRRDDRKRRSSHSERSSKKPRMEKD</sequence>
<evidence type="ECO:0000259" key="10">
    <source>
        <dbReference type="PROSITE" id="PS50102"/>
    </source>
</evidence>
<evidence type="ECO:0000256" key="6">
    <source>
        <dbReference type="PROSITE-ProRule" id="PRU00176"/>
    </source>
</evidence>
<dbReference type="InterPro" id="IPR000504">
    <property type="entry name" value="RRM_dom"/>
</dbReference>
<evidence type="ECO:0000313" key="12">
    <source>
        <dbReference type="EMBL" id="KAL0273554.1"/>
    </source>
</evidence>
<dbReference type="SMART" id="SM00356">
    <property type="entry name" value="ZnF_C3H1"/>
    <property type="match status" value="2"/>
</dbReference>
<dbReference type="InterPro" id="IPR035979">
    <property type="entry name" value="RBD_domain_sf"/>
</dbReference>
<evidence type="ECO:0000256" key="8">
    <source>
        <dbReference type="SAM" id="Coils"/>
    </source>
</evidence>
<feature type="compositionally biased region" description="Polar residues" evidence="9">
    <location>
        <begin position="332"/>
        <end position="346"/>
    </location>
</feature>
<evidence type="ECO:0000256" key="1">
    <source>
        <dbReference type="ARBA" id="ARBA00022723"/>
    </source>
</evidence>
<feature type="compositionally biased region" description="Basic and acidic residues" evidence="9">
    <location>
        <begin position="349"/>
        <end position="371"/>
    </location>
</feature>
<dbReference type="PRINTS" id="PR01848">
    <property type="entry name" value="U2AUXFACTOR"/>
</dbReference>
<organism evidence="12">
    <name type="scientific">Menopon gallinae</name>
    <name type="common">poultry shaft louse</name>
    <dbReference type="NCBI Taxonomy" id="328185"/>
    <lineage>
        <taxon>Eukaryota</taxon>
        <taxon>Metazoa</taxon>
        <taxon>Ecdysozoa</taxon>
        <taxon>Arthropoda</taxon>
        <taxon>Hexapoda</taxon>
        <taxon>Insecta</taxon>
        <taxon>Pterygota</taxon>
        <taxon>Neoptera</taxon>
        <taxon>Paraneoptera</taxon>
        <taxon>Psocodea</taxon>
        <taxon>Troctomorpha</taxon>
        <taxon>Phthiraptera</taxon>
        <taxon>Amblycera</taxon>
        <taxon>Menoponidae</taxon>
        <taxon>Menopon</taxon>
    </lineage>
</organism>
<keyword evidence="3 7" id="KW-0863">Zinc-finger</keyword>
<dbReference type="InterPro" id="IPR003954">
    <property type="entry name" value="RRM_euk-type"/>
</dbReference>
<feature type="zinc finger region" description="C3H1-type" evidence="7">
    <location>
        <begin position="164"/>
        <end position="192"/>
    </location>
</feature>
<dbReference type="InterPro" id="IPR036855">
    <property type="entry name" value="Znf_CCCH_sf"/>
</dbReference>
<keyword evidence="2" id="KW-0677">Repeat</keyword>
<dbReference type="Pfam" id="PF00642">
    <property type="entry name" value="zf-CCCH"/>
    <property type="match status" value="2"/>
</dbReference>
<dbReference type="InterPro" id="IPR009145">
    <property type="entry name" value="U2AF_small"/>
</dbReference>
<feature type="region of interest" description="Disordered" evidence="9">
    <location>
        <begin position="331"/>
        <end position="412"/>
    </location>
</feature>
<dbReference type="GO" id="GO:0003723">
    <property type="term" value="F:RNA binding"/>
    <property type="evidence" value="ECO:0007669"/>
    <property type="project" value="UniProtKB-UniRule"/>
</dbReference>
<evidence type="ECO:0000256" key="9">
    <source>
        <dbReference type="SAM" id="MobiDB-lite"/>
    </source>
</evidence>
<keyword evidence="4 7" id="KW-0862">Zinc</keyword>
<comment type="caution">
    <text evidence="12">The sequence shown here is derived from an EMBL/GenBank/DDBJ whole genome shotgun (WGS) entry which is preliminary data.</text>
</comment>
<feature type="compositionally biased region" description="Basic and acidic residues" evidence="9">
    <location>
        <begin position="398"/>
        <end position="412"/>
    </location>
</feature>
<dbReference type="InterPro" id="IPR000571">
    <property type="entry name" value="Znf_CCCH"/>
</dbReference>
<dbReference type="SUPFAM" id="SSF54928">
    <property type="entry name" value="RNA-binding domain, RBD"/>
    <property type="match status" value="1"/>
</dbReference>